<organism evidence="1 2">
    <name type="scientific">Cotesia glomerata</name>
    <name type="common">Lepidopteran parasitic wasp</name>
    <name type="synonym">Apanteles glomeratus</name>
    <dbReference type="NCBI Taxonomy" id="32391"/>
    <lineage>
        <taxon>Eukaryota</taxon>
        <taxon>Metazoa</taxon>
        <taxon>Ecdysozoa</taxon>
        <taxon>Arthropoda</taxon>
        <taxon>Hexapoda</taxon>
        <taxon>Insecta</taxon>
        <taxon>Pterygota</taxon>
        <taxon>Neoptera</taxon>
        <taxon>Endopterygota</taxon>
        <taxon>Hymenoptera</taxon>
        <taxon>Apocrita</taxon>
        <taxon>Ichneumonoidea</taxon>
        <taxon>Braconidae</taxon>
        <taxon>Microgastrinae</taxon>
        <taxon>Cotesia</taxon>
    </lineage>
</organism>
<protein>
    <submittedName>
        <fullName evidence="1">Uncharacterized protein</fullName>
    </submittedName>
</protein>
<evidence type="ECO:0000313" key="2">
    <source>
        <dbReference type="Proteomes" id="UP000826195"/>
    </source>
</evidence>
<comment type="caution">
    <text evidence="1">The sequence shown here is derived from an EMBL/GenBank/DDBJ whole genome shotgun (WGS) entry which is preliminary data.</text>
</comment>
<dbReference type="Proteomes" id="UP000826195">
    <property type="component" value="Unassembled WGS sequence"/>
</dbReference>
<proteinExistence type="predicted"/>
<keyword evidence="2" id="KW-1185">Reference proteome</keyword>
<dbReference type="EMBL" id="JAHXZJ010000001">
    <property type="protein sequence ID" value="KAH0566872.1"/>
    <property type="molecule type" value="Genomic_DNA"/>
</dbReference>
<gene>
    <name evidence="1" type="ORF">KQX54_005002</name>
</gene>
<reference evidence="1 2" key="1">
    <citation type="journal article" date="2021" name="J. Hered.">
        <title>A chromosome-level genome assembly of the parasitoid wasp, Cotesia glomerata (Hymenoptera: Braconidae).</title>
        <authorList>
            <person name="Pinto B.J."/>
            <person name="Weis J.J."/>
            <person name="Gamble T."/>
            <person name="Ode P.J."/>
            <person name="Paul R."/>
            <person name="Zaspel J.M."/>
        </authorList>
    </citation>
    <scope>NUCLEOTIDE SEQUENCE [LARGE SCALE GENOMIC DNA]</scope>
    <source>
        <strain evidence="1">CgM1</strain>
    </source>
</reference>
<accession>A0AAV7J556</accession>
<name>A0AAV7J556_COTGL</name>
<evidence type="ECO:0000313" key="1">
    <source>
        <dbReference type="EMBL" id="KAH0566872.1"/>
    </source>
</evidence>
<dbReference type="AlphaFoldDB" id="A0AAV7J556"/>
<sequence>MLVNGLNGPRYICETEVMEEVALAAGNGEFASPGNHTSKNANGNIITLTLKNNHIIVETEERAVSMP</sequence>